<protein>
    <submittedName>
        <fullName evidence="1">Uncharacterized protein</fullName>
    </submittedName>
</protein>
<keyword evidence="2" id="KW-1185">Reference proteome</keyword>
<gene>
    <name evidence="1" type="ORF">PLOB_00049640</name>
</gene>
<dbReference type="EMBL" id="CALNXK010000096">
    <property type="protein sequence ID" value="CAH3153522.1"/>
    <property type="molecule type" value="Genomic_DNA"/>
</dbReference>
<accession>A0ABN8PYH8</accession>
<reference evidence="1 2" key="1">
    <citation type="submission" date="2022-05" db="EMBL/GenBank/DDBJ databases">
        <authorList>
            <consortium name="Genoscope - CEA"/>
            <person name="William W."/>
        </authorList>
    </citation>
    <scope>NUCLEOTIDE SEQUENCE [LARGE SCALE GENOMIC DNA]</scope>
</reference>
<comment type="caution">
    <text evidence="1">The sequence shown here is derived from an EMBL/GenBank/DDBJ whole genome shotgun (WGS) entry which is preliminary data.</text>
</comment>
<dbReference type="Proteomes" id="UP001159405">
    <property type="component" value="Unassembled WGS sequence"/>
</dbReference>
<evidence type="ECO:0000313" key="2">
    <source>
        <dbReference type="Proteomes" id="UP001159405"/>
    </source>
</evidence>
<sequence length="108" mass="12271">MEDVSYSVANLGYPTIQNYFETLHTKDPPEGAGANLKSKADMVVIWRQQVIQNAHDLYSFAQRNMLTPVFGGSLSRRVFFYIEASNGNRPRRHFKEIKGNQAIHSILA</sequence>
<proteinExistence type="predicted"/>
<name>A0ABN8PYH8_9CNID</name>
<evidence type="ECO:0000313" key="1">
    <source>
        <dbReference type="EMBL" id="CAH3153522.1"/>
    </source>
</evidence>
<organism evidence="1 2">
    <name type="scientific">Porites lobata</name>
    <dbReference type="NCBI Taxonomy" id="104759"/>
    <lineage>
        <taxon>Eukaryota</taxon>
        <taxon>Metazoa</taxon>
        <taxon>Cnidaria</taxon>
        <taxon>Anthozoa</taxon>
        <taxon>Hexacorallia</taxon>
        <taxon>Scleractinia</taxon>
        <taxon>Fungiina</taxon>
        <taxon>Poritidae</taxon>
        <taxon>Porites</taxon>
    </lineage>
</organism>